<keyword evidence="3" id="KW-0964">Secreted</keyword>
<gene>
    <name evidence="7" type="primary">BnaA01g28100D</name>
    <name evidence="7" type="ORF">GSBRNA2T00010066001</name>
</gene>
<comment type="subcellular location">
    <subcellularLocation>
        <location evidence="1">Secreted</location>
    </subcellularLocation>
</comment>
<evidence type="ECO:0000256" key="2">
    <source>
        <dbReference type="ARBA" id="ARBA00006722"/>
    </source>
</evidence>
<evidence type="ECO:0000256" key="5">
    <source>
        <dbReference type="ARBA" id="ARBA00023157"/>
    </source>
</evidence>
<dbReference type="OrthoDB" id="1020577at2759"/>
<dbReference type="Pfam" id="PF06876">
    <property type="entry name" value="SCRL"/>
    <property type="match status" value="1"/>
</dbReference>
<feature type="chain" id="PRO_5044540071" evidence="6">
    <location>
        <begin position="25"/>
        <end position="106"/>
    </location>
</feature>
<reference evidence="7 8" key="1">
    <citation type="journal article" date="2014" name="Science">
        <title>Plant genetics. Early allopolyploid evolution in the post-Neolithic Brassica napus oilseed genome.</title>
        <authorList>
            <person name="Chalhoub B."/>
            <person name="Denoeud F."/>
            <person name="Liu S."/>
            <person name="Parkin I.A."/>
            <person name="Tang H."/>
            <person name="Wang X."/>
            <person name="Chiquet J."/>
            <person name="Belcram H."/>
            <person name="Tong C."/>
            <person name="Samans B."/>
            <person name="Correa M."/>
            <person name="Da Silva C."/>
            <person name="Just J."/>
            <person name="Falentin C."/>
            <person name="Koh C.S."/>
            <person name="Le Clainche I."/>
            <person name="Bernard M."/>
            <person name="Bento P."/>
            <person name="Noel B."/>
            <person name="Labadie K."/>
            <person name="Alberti A."/>
            <person name="Charles M."/>
            <person name="Arnaud D."/>
            <person name="Guo H."/>
            <person name="Daviaud C."/>
            <person name="Alamery S."/>
            <person name="Jabbari K."/>
            <person name="Zhao M."/>
            <person name="Edger P.P."/>
            <person name="Chelaifa H."/>
            <person name="Tack D."/>
            <person name="Lassalle G."/>
            <person name="Mestiri I."/>
            <person name="Schnel N."/>
            <person name="Le Paslier M.C."/>
            <person name="Fan G."/>
            <person name="Renault V."/>
            <person name="Bayer P.E."/>
            <person name="Golicz A.A."/>
            <person name="Manoli S."/>
            <person name="Lee T.H."/>
            <person name="Thi V.H."/>
            <person name="Chalabi S."/>
            <person name="Hu Q."/>
            <person name="Fan C."/>
            <person name="Tollenaere R."/>
            <person name="Lu Y."/>
            <person name="Battail C."/>
            <person name="Shen J."/>
            <person name="Sidebottom C.H."/>
            <person name="Wang X."/>
            <person name="Canaguier A."/>
            <person name="Chauveau A."/>
            <person name="Berard A."/>
            <person name="Deniot G."/>
            <person name="Guan M."/>
            <person name="Liu Z."/>
            <person name="Sun F."/>
            <person name="Lim Y.P."/>
            <person name="Lyons E."/>
            <person name="Town C.D."/>
            <person name="Bancroft I."/>
            <person name="Wang X."/>
            <person name="Meng J."/>
            <person name="Ma J."/>
            <person name="Pires J.C."/>
            <person name="King G.J."/>
            <person name="Brunel D."/>
            <person name="Delourme R."/>
            <person name="Renard M."/>
            <person name="Aury J.M."/>
            <person name="Adams K.L."/>
            <person name="Batley J."/>
            <person name="Snowdon R.J."/>
            <person name="Tost J."/>
            <person name="Edwards D."/>
            <person name="Zhou Y."/>
            <person name="Hua W."/>
            <person name="Sharpe A.G."/>
            <person name="Paterson A.H."/>
            <person name="Guan C."/>
            <person name="Wincker P."/>
        </authorList>
    </citation>
    <scope>NUCLEOTIDE SEQUENCE [LARGE SCALE GENOMIC DNA]</scope>
    <source>
        <strain evidence="8">cv. Darmor-bzh</strain>
    </source>
</reference>
<keyword evidence="5" id="KW-1015">Disulfide bond</keyword>
<accession>A0A078G5E7</accession>
<dbReference type="InterPro" id="IPR010682">
    <property type="entry name" value="SCRL"/>
</dbReference>
<dbReference type="EMBL" id="LK032103">
    <property type="protein sequence ID" value="CDY20192.1"/>
    <property type="molecule type" value="Genomic_DNA"/>
</dbReference>
<dbReference type="PANTHER" id="PTHR34450">
    <property type="entry name" value="DEFENSIN-LIKE PROTEIN 245-RELATED"/>
    <property type="match status" value="1"/>
</dbReference>
<dbReference type="PANTHER" id="PTHR34450:SF8">
    <property type="entry name" value="DEFENSIN-LIKE PROTEIN 232-RELATED"/>
    <property type="match status" value="1"/>
</dbReference>
<dbReference type="Gramene" id="CDY20192">
    <property type="protein sequence ID" value="CDY20192"/>
    <property type="gene ID" value="GSBRNA2T00010066001"/>
</dbReference>
<name>A0A078G5E7_BRANA</name>
<evidence type="ECO:0000256" key="4">
    <source>
        <dbReference type="ARBA" id="ARBA00022729"/>
    </source>
</evidence>
<protein>
    <submittedName>
        <fullName evidence="7">BnaA01g28100D protein</fullName>
    </submittedName>
</protein>
<keyword evidence="8" id="KW-1185">Reference proteome</keyword>
<comment type="similarity">
    <text evidence="2">Belongs to the DEFL family.</text>
</comment>
<evidence type="ECO:0000256" key="6">
    <source>
        <dbReference type="SAM" id="SignalP"/>
    </source>
</evidence>
<dbReference type="PaxDb" id="3708-A0A078G5E7"/>
<evidence type="ECO:0000256" key="1">
    <source>
        <dbReference type="ARBA" id="ARBA00004613"/>
    </source>
</evidence>
<proteinExistence type="inferred from homology"/>
<organism evidence="7 8">
    <name type="scientific">Brassica napus</name>
    <name type="common">Rape</name>
    <dbReference type="NCBI Taxonomy" id="3708"/>
    <lineage>
        <taxon>Eukaryota</taxon>
        <taxon>Viridiplantae</taxon>
        <taxon>Streptophyta</taxon>
        <taxon>Embryophyta</taxon>
        <taxon>Tracheophyta</taxon>
        <taxon>Spermatophyta</taxon>
        <taxon>Magnoliopsida</taxon>
        <taxon>eudicotyledons</taxon>
        <taxon>Gunneridae</taxon>
        <taxon>Pentapetalae</taxon>
        <taxon>rosids</taxon>
        <taxon>malvids</taxon>
        <taxon>Brassicales</taxon>
        <taxon>Brassicaceae</taxon>
        <taxon>Brassiceae</taxon>
        <taxon>Brassica</taxon>
    </lineage>
</organism>
<keyword evidence="4 6" id="KW-0732">Signal</keyword>
<dbReference type="GO" id="GO:0005576">
    <property type="term" value="C:extracellular region"/>
    <property type="evidence" value="ECO:0007669"/>
    <property type="project" value="UniProtKB-SubCell"/>
</dbReference>
<dbReference type="GO" id="GO:0007165">
    <property type="term" value="P:signal transduction"/>
    <property type="evidence" value="ECO:0007669"/>
    <property type="project" value="InterPro"/>
</dbReference>
<sequence length="106" mass="12024">MKGATLVMVSCVFICFILSHGKDGDCWDEIPFPGKCSKNGKKECFKEMLSKNITRRFVRCNCINWEPDKSGEEGHNVKHSHEHTEHQHICQCLRVVAGDCLPYGKA</sequence>
<evidence type="ECO:0000256" key="3">
    <source>
        <dbReference type="ARBA" id="ARBA00022525"/>
    </source>
</evidence>
<evidence type="ECO:0000313" key="8">
    <source>
        <dbReference type="Proteomes" id="UP000028999"/>
    </source>
</evidence>
<dbReference type="Proteomes" id="UP000028999">
    <property type="component" value="Unassembled WGS sequence"/>
</dbReference>
<feature type="signal peptide" evidence="6">
    <location>
        <begin position="1"/>
        <end position="24"/>
    </location>
</feature>
<evidence type="ECO:0000313" key="7">
    <source>
        <dbReference type="EMBL" id="CDY20192.1"/>
    </source>
</evidence>
<dbReference type="AlphaFoldDB" id="A0A078G5E7"/>
<dbReference type="SMR" id="A0A078G5E7"/>